<keyword evidence="1" id="KW-1133">Transmembrane helix</keyword>
<evidence type="ECO:0000313" key="4">
    <source>
        <dbReference type="EMBL" id="TEW30539.1"/>
    </source>
</evidence>
<sequence length="147" mass="17179">MWITILIILGGLIISVMLGYAIYLLLVLQKQKKVFLQAKQARLKRLKESCEIIANAMQSGECNLSEGVIRLKMLLEPLGHSLKNYTSMYQLYEAVMDMPTHDARRTLKKNERMRLDLQRERAEADLEQNIKLEIQRLLNYLKESKEK</sequence>
<reference evidence="3 6" key="2">
    <citation type="submission" date="2020-12" db="EMBL/GenBank/DDBJ databases">
        <title>ASc-MMNZ-VFA-070.</title>
        <authorList>
            <person name="Schryvers A."/>
            <person name="Mostafa Nazari M."/>
            <person name="Farshchi Andisi V."/>
            <person name="Timsit E."/>
            <person name="Walter Morck D."/>
        </authorList>
    </citation>
    <scope>NUCLEOTIDE SEQUENCE [LARGE SCALE GENOMIC DNA]</scope>
    <source>
        <strain evidence="3 6">ASc-MMNZ-VFA-070</strain>
    </source>
</reference>
<keyword evidence="1" id="KW-0812">Transmembrane</keyword>
<feature type="domain" description="DUF2489" evidence="2">
    <location>
        <begin position="14"/>
        <end position="137"/>
    </location>
</feature>
<dbReference type="Pfam" id="PF10675">
    <property type="entry name" value="DUF2489"/>
    <property type="match status" value="1"/>
</dbReference>
<keyword evidence="6" id="KW-1185">Reference proteome</keyword>
<evidence type="ECO:0000313" key="6">
    <source>
        <dbReference type="Proteomes" id="UP000595373"/>
    </source>
</evidence>
<dbReference type="Proteomes" id="UP000595373">
    <property type="component" value="Chromosome"/>
</dbReference>
<keyword evidence="1" id="KW-0472">Membrane</keyword>
<feature type="transmembrane region" description="Helical" evidence="1">
    <location>
        <begin position="6"/>
        <end position="28"/>
    </location>
</feature>
<evidence type="ECO:0000256" key="1">
    <source>
        <dbReference type="SAM" id="Phobius"/>
    </source>
</evidence>
<evidence type="ECO:0000259" key="2">
    <source>
        <dbReference type="Pfam" id="PF10675"/>
    </source>
</evidence>
<dbReference type="Proteomes" id="UP000297565">
    <property type="component" value="Unassembled WGS sequence"/>
</dbReference>
<evidence type="ECO:0000313" key="5">
    <source>
        <dbReference type="Proteomes" id="UP000297565"/>
    </source>
</evidence>
<dbReference type="EMBL" id="CP066558">
    <property type="protein sequence ID" value="QQF81935.1"/>
    <property type="molecule type" value="Genomic_DNA"/>
</dbReference>
<dbReference type="RefSeq" id="WP_075294051.1">
    <property type="nucleotide sequence ID" value="NZ_CP018802.1"/>
</dbReference>
<dbReference type="InterPro" id="IPR019617">
    <property type="entry name" value="DUF2489"/>
</dbReference>
<gene>
    <name evidence="4" type="ORF">E2R48_03215</name>
    <name evidence="3" type="ORF">JFL49_07660</name>
</gene>
<proteinExistence type="predicted"/>
<dbReference type="EMBL" id="SNRV01000004">
    <property type="protein sequence ID" value="TEW30539.1"/>
    <property type="molecule type" value="Genomic_DNA"/>
</dbReference>
<evidence type="ECO:0000313" key="3">
    <source>
        <dbReference type="EMBL" id="QQF81935.1"/>
    </source>
</evidence>
<organism evidence="3 6">
    <name type="scientific">Histophilus somni</name>
    <name type="common">Haemophilus somnus</name>
    <dbReference type="NCBI Taxonomy" id="731"/>
    <lineage>
        <taxon>Bacteria</taxon>
        <taxon>Pseudomonadati</taxon>
        <taxon>Pseudomonadota</taxon>
        <taxon>Gammaproteobacteria</taxon>
        <taxon>Pasteurellales</taxon>
        <taxon>Pasteurellaceae</taxon>
        <taxon>Histophilus</taxon>
    </lineage>
</organism>
<dbReference type="AlphaFoldDB" id="A0A9Q6K873"/>
<reference evidence="4 5" key="1">
    <citation type="submission" date="2019-03" db="EMBL/GenBank/DDBJ databases">
        <title>Horizontal Gene Transfer Machinery in Histophilus somni.</title>
        <authorList>
            <person name="Mostafa Nazari M."/>
            <person name="Liljebjelke K."/>
        </authorList>
    </citation>
    <scope>NUCLEOTIDE SEQUENCE [LARGE SCALE GENOMIC DNA]</scope>
    <source>
        <strain evidence="4 5">UOC-EPH-KLM-04</strain>
    </source>
</reference>
<accession>A0A9Q6K873</accession>
<protein>
    <submittedName>
        <fullName evidence="3">DUF2489 domain-containing protein</fullName>
    </submittedName>
</protein>
<name>A0A9Q6K873_HISSO</name>
<dbReference type="OrthoDB" id="5293867at2"/>